<feature type="transmembrane region" description="Helical" evidence="6">
    <location>
        <begin position="183"/>
        <end position="203"/>
    </location>
</feature>
<keyword evidence="2 6" id="KW-0812">Transmembrane</keyword>
<keyword evidence="8" id="KW-0436">Ligase</keyword>
<keyword evidence="5" id="KW-0802">TPR repeat</keyword>
<dbReference type="InterPro" id="IPR011990">
    <property type="entry name" value="TPR-like_helical_dom_sf"/>
</dbReference>
<evidence type="ECO:0000256" key="6">
    <source>
        <dbReference type="SAM" id="Phobius"/>
    </source>
</evidence>
<keyword evidence="3 6" id="KW-1133">Transmembrane helix</keyword>
<feature type="transmembrane region" description="Helical" evidence="6">
    <location>
        <begin position="118"/>
        <end position="145"/>
    </location>
</feature>
<evidence type="ECO:0000256" key="5">
    <source>
        <dbReference type="PROSITE-ProRule" id="PRU00339"/>
    </source>
</evidence>
<evidence type="ECO:0000256" key="3">
    <source>
        <dbReference type="ARBA" id="ARBA00022989"/>
    </source>
</evidence>
<name>A0ABR7YPI6_9SPHI</name>
<dbReference type="EMBL" id="JACOIK010000006">
    <property type="protein sequence ID" value="MBD1433250.1"/>
    <property type="molecule type" value="Genomic_DNA"/>
</dbReference>
<gene>
    <name evidence="8" type="ORF">H8B06_10460</name>
</gene>
<dbReference type="PROSITE" id="PS50293">
    <property type="entry name" value="TPR_REGION"/>
    <property type="match status" value="1"/>
</dbReference>
<evidence type="ECO:0000259" key="7">
    <source>
        <dbReference type="Pfam" id="PF04932"/>
    </source>
</evidence>
<accession>A0ABR7YPI6</accession>
<dbReference type="Proteomes" id="UP000602759">
    <property type="component" value="Unassembled WGS sequence"/>
</dbReference>
<dbReference type="GO" id="GO:0016874">
    <property type="term" value="F:ligase activity"/>
    <property type="evidence" value="ECO:0007669"/>
    <property type="project" value="UniProtKB-KW"/>
</dbReference>
<proteinExistence type="predicted"/>
<sequence length="335" mass="39129">MQSRSFIIGFFVGLVFFIFLTAQEKKQLKGWHYVLTAVTMLSILLVLTLLLKTGSTYGRLFIYKVSFPMFSEHWLHGMGLGNFRSQYLLYQAAYFAEGKQTQEEMLLADNTYYVFNDYWQFLIEGGITAVFVLLFAMFGLGYLFLSNRRKYLRGMPNMLMLAWSLLMGLLLVAFFTHVWEKTLYRLSIVGLIAIILYFSFIWGEKVSRKSFLLGVASIFALVLFLADIDKLLYHQAYSTWRKAERYCFSGYMQEGLELFDEVYSPLKHDVLYLTMYAYQHKKNENFEQASILFREAAAIRPSNELYRQLGICYDKLGDYEKAENNFLLAVNMVPN</sequence>
<keyword evidence="4 6" id="KW-0472">Membrane</keyword>
<evidence type="ECO:0000313" key="9">
    <source>
        <dbReference type="Proteomes" id="UP000602759"/>
    </source>
</evidence>
<feature type="domain" description="O-antigen ligase-related" evidence="7">
    <location>
        <begin position="2"/>
        <end position="133"/>
    </location>
</feature>
<dbReference type="InterPro" id="IPR051533">
    <property type="entry name" value="WaaL-like"/>
</dbReference>
<feature type="transmembrane region" description="Helical" evidence="6">
    <location>
        <begin position="157"/>
        <end position="177"/>
    </location>
</feature>
<feature type="transmembrane region" description="Helical" evidence="6">
    <location>
        <begin position="210"/>
        <end position="228"/>
    </location>
</feature>
<evidence type="ECO:0000256" key="4">
    <source>
        <dbReference type="ARBA" id="ARBA00023136"/>
    </source>
</evidence>
<dbReference type="PROSITE" id="PS50005">
    <property type="entry name" value="TPR"/>
    <property type="match status" value="1"/>
</dbReference>
<dbReference type="Pfam" id="PF04932">
    <property type="entry name" value="Wzy_C"/>
    <property type="match status" value="1"/>
</dbReference>
<comment type="subcellular location">
    <subcellularLocation>
        <location evidence="1">Membrane</location>
        <topology evidence="1">Multi-pass membrane protein</topology>
    </subcellularLocation>
</comment>
<protein>
    <submittedName>
        <fullName evidence="8">O-antigen ligase family protein</fullName>
    </submittedName>
</protein>
<feature type="transmembrane region" description="Helical" evidence="6">
    <location>
        <begin position="6"/>
        <end position="23"/>
    </location>
</feature>
<dbReference type="InterPro" id="IPR019734">
    <property type="entry name" value="TPR_rpt"/>
</dbReference>
<dbReference type="SUPFAM" id="SSF48452">
    <property type="entry name" value="TPR-like"/>
    <property type="match status" value="1"/>
</dbReference>
<dbReference type="PANTHER" id="PTHR37422">
    <property type="entry name" value="TEICHURONIC ACID BIOSYNTHESIS PROTEIN TUAE"/>
    <property type="match status" value="1"/>
</dbReference>
<evidence type="ECO:0000313" key="8">
    <source>
        <dbReference type="EMBL" id="MBD1433250.1"/>
    </source>
</evidence>
<dbReference type="Gene3D" id="1.25.40.10">
    <property type="entry name" value="Tetratricopeptide repeat domain"/>
    <property type="match status" value="1"/>
</dbReference>
<reference evidence="8 9" key="1">
    <citation type="submission" date="2020-08" db="EMBL/GenBank/DDBJ databases">
        <title>Sphingobacterium sp. DN00404 isolated from aquaculture water.</title>
        <authorList>
            <person name="Zhang M."/>
        </authorList>
    </citation>
    <scope>NUCLEOTIDE SEQUENCE [LARGE SCALE GENOMIC DNA]</scope>
    <source>
        <strain evidence="8 9">DN00404</strain>
    </source>
</reference>
<keyword evidence="9" id="KW-1185">Reference proteome</keyword>
<feature type="repeat" description="TPR" evidence="5">
    <location>
        <begin position="303"/>
        <end position="335"/>
    </location>
</feature>
<evidence type="ECO:0000256" key="1">
    <source>
        <dbReference type="ARBA" id="ARBA00004141"/>
    </source>
</evidence>
<dbReference type="PANTHER" id="PTHR37422:SF13">
    <property type="entry name" value="LIPOPOLYSACCHARIDE BIOSYNTHESIS PROTEIN PA4999-RELATED"/>
    <property type="match status" value="1"/>
</dbReference>
<evidence type="ECO:0000256" key="2">
    <source>
        <dbReference type="ARBA" id="ARBA00022692"/>
    </source>
</evidence>
<comment type="caution">
    <text evidence="8">The sequence shown here is derived from an EMBL/GenBank/DDBJ whole genome shotgun (WGS) entry which is preliminary data.</text>
</comment>
<dbReference type="InterPro" id="IPR007016">
    <property type="entry name" value="O-antigen_ligase-rel_domated"/>
</dbReference>
<organism evidence="8 9">
    <name type="scientific">Sphingobacterium micropteri</name>
    <dbReference type="NCBI Taxonomy" id="2763501"/>
    <lineage>
        <taxon>Bacteria</taxon>
        <taxon>Pseudomonadati</taxon>
        <taxon>Bacteroidota</taxon>
        <taxon>Sphingobacteriia</taxon>
        <taxon>Sphingobacteriales</taxon>
        <taxon>Sphingobacteriaceae</taxon>
        <taxon>Sphingobacterium</taxon>
    </lineage>
</organism>
<feature type="transmembrane region" description="Helical" evidence="6">
    <location>
        <begin position="30"/>
        <end position="51"/>
    </location>
</feature>